<dbReference type="Gene3D" id="3.20.20.450">
    <property type="entry name" value="EAL domain"/>
    <property type="match status" value="1"/>
</dbReference>
<protein>
    <submittedName>
        <fullName evidence="6">EAL domain-containing protein</fullName>
    </submittedName>
</protein>
<dbReference type="InterPro" id="IPR000700">
    <property type="entry name" value="PAS-assoc_C"/>
</dbReference>
<evidence type="ECO:0000259" key="5">
    <source>
        <dbReference type="PROSITE" id="PS50887"/>
    </source>
</evidence>
<dbReference type="SMART" id="SM00091">
    <property type="entry name" value="PAS"/>
    <property type="match status" value="2"/>
</dbReference>
<dbReference type="InterPro" id="IPR029787">
    <property type="entry name" value="Nucleotide_cyclase"/>
</dbReference>
<dbReference type="PROSITE" id="PS50112">
    <property type="entry name" value="PAS"/>
    <property type="match status" value="1"/>
</dbReference>
<dbReference type="EMBL" id="RYFG02000008">
    <property type="protein sequence ID" value="TRX03273.1"/>
    <property type="molecule type" value="Genomic_DNA"/>
</dbReference>
<evidence type="ECO:0000259" key="4">
    <source>
        <dbReference type="PROSITE" id="PS50883"/>
    </source>
</evidence>
<dbReference type="SMART" id="SM00267">
    <property type="entry name" value="GGDEF"/>
    <property type="match status" value="1"/>
</dbReference>
<dbReference type="NCBIfam" id="TIGR00254">
    <property type="entry name" value="GGDEF"/>
    <property type="match status" value="1"/>
</dbReference>
<gene>
    <name evidence="6" type="ORF">EKO24_000850</name>
</gene>
<dbReference type="Pfam" id="PF00990">
    <property type="entry name" value="GGDEF"/>
    <property type="match status" value="1"/>
</dbReference>
<feature type="domain" description="PAS" evidence="2">
    <location>
        <begin position="166"/>
        <end position="205"/>
    </location>
</feature>
<name>A0ABY3CGZ9_9GAMM</name>
<dbReference type="InterPro" id="IPR000160">
    <property type="entry name" value="GGDEF_dom"/>
</dbReference>
<dbReference type="InterPro" id="IPR001633">
    <property type="entry name" value="EAL_dom"/>
</dbReference>
<dbReference type="Gene3D" id="3.30.70.270">
    <property type="match status" value="1"/>
</dbReference>
<dbReference type="SUPFAM" id="SSF55073">
    <property type="entry name" value="Nucleotide cyclase"/>
    <property type="match status" value="1"/>
</dbReference>
<dbReference type="Pfam" id="PF13426">
    <property type="entry name" value="PAS_9"/>
    <property type="match status" value="1"/>
</dbReference>
<dbReference type="InterPro" id="IPR035919">
    <property type="entry name" value="EAL_sf"/>
</dbReference>
<dbReference type="PANTHER" id="PTHR44757">
    <property type="entry name" value="DIGUANYLATE CYCLASE DGCP"/>
    <property type="match status" value="1"/>
</dbReference>
<feature type="domain" description="PAC" evidence="3">
    <location>
        <begin position="232"/>
        <end position="284"/>
    </location>
</feature>
<dbReference type="Pfam" id="PF00563">
    <property type="entry name" value="EAL"/>
    <property type="match status" value="1"/>
</dbReference>
<evidence type="ECO:0000313" key="6">
    <source>
        <dbReference type="EMBL" id="TRX03273.1"/>
    </source>
</evidence>
<dbReference type="PROSITE" id="PS50113">
    <property type="entry name" value="PAC"/>
    <property type="match status" value="1"/>
</dbReference>
<dbReference type="InterPro" id="IPR043128">
    <property type="entry name" value="Rev_trsase/Diguanyl_cyclase"/>
</dbReference>
<feature type="domain" description="EAL" evidence="4">
    <location>
        <begin position="458"/>
        <end position="713"/>
    </location>
</feature>
<dbReference type="CDD" id="cd00130">
    <property type="entry name" value="PAS"/>
    <property type="match status" value="1"/>
</dbReference>
<accession>A0ABY3CGZ9</accession>
<dbReference type="InterPro" id="IPR052155">
    <property type="entry name" value="Biofilm_reg_signaling"/>
</dbReference>
<keyword evidence="7" id="KW-1185">Reference proteome</keyword>
<dbReference type="NCBIfam" id="TIGR00229">
    <property type="entry name" value="sensory_box"/>
    <property type="match status" value="2"/>
</dbReference>
<dbReference type="InterPro" id="IPR013767">
    <property type="entry name" value="PAS_fold"/>
</dbReference>
<dbReference type="Proteomes" id="UP000733744">
    <property type="component" value="Unassembled WGS sequence"/>
</dbReference>
<dbReference type="PROSITE" id="PS50887">
    <property type="entry name" value="GGDEF"/>
    <property type="match status" value="1"/>
</dbReference>
<dbReference type="SUPFAM" id="SSF141868">
    <property type="entry name" value="EAL domain-like"/>
    <property type="match status" value="1"/>
</dbReference>
<sequence>MPSSLEADVKKLLHELQVHQIELEMQNEELLIAQAEAEANLERYAELYDMAPVGYLTLGRDGVIHRINLKAARQLGIFRAQLNQQRFPAFIGADSLPVFNDFLAGVFAGQTVKHCELTLLPGSPSAPLIVHVEAIANGDDQLCHLVLIDITDRKVYEEKLKLADLVYQAIGEAIFVADADNRIVSVNPAFAEFTGYSLQEAIGQSTSLLKSGLQSEEFYRSMWKALETTGHWQGEIWNRRKNGNSYLERLTINTVYDEQHGVRYRVAMFSDITDQKHAEQTIWQQANFDSLTGLPNRHMFYERLAQEIKKSRRMDLPLALLFLDLDHFKDVNDTLGHSKGDLLLKEMGKRLLNCVRSTDTVARLGGDEFTIILPELQERDSIERLAQDILCQLTKPFELAGEIAYVSVSIGITLFPEDTDDIDTLIKNADQAMYAAKDQGRNCRHYFTISMQEAAMAKMRLINDLRVALPESQFWLAYQPVVELSTGLIHKAEALLRWQHPARGLINPAEFIPVAEASGMIIDIGEWVFREASKQALQWRTEYHADFQISINKSPVQFQKAGGGHLAWFDYLEELGLPGQGIVIEITEGLLMDAGAIITGQLLAFRDAGIQVSLDDFGTGYSSLSYLKKFDIDYIKIDQSFTRNLCPNNNDLALCEAIIVMAHKLGIKVIAEGIETQQQYDLLMAAGCDYGQGYLFSKPVPAEEFEKLLVAVPA</sequence>
<dbReference type="InterPro" id="IPR000014">
    <property type="entry name" value="PAS"/>
</dbReference>
<dbReference type="PROSITE" id="PS50883">
    <property type="entry name" value="EAL"/>
    <property type="match status" value="1"/>
</dbReference>
<evidence type="ECO:0000256" key="1">
    <source>
        <dbReference type="SAM" id="Coils"/>
    </source>
</evidence>
<dbReference type="PANTHER" id="PTHR44757:SF2">
    <property type="entry name" value="BIOFILM ARCHITECTURE MAINTENANCE PROTEIN MBAA"/>
    <property type="match status" value="1"/>
</dbReference>
<dbReference type="InterPro" id="IPR035965">
    <property type="entry name" value="PAS-like_dom_sf"/>
</dbReference>
<feature type="coiled-coil region" evidence="1">
    <location>
        <begin position="9"/>
        <end position="47"/>
    </location>
</feature>
<evidence type="ECO:0000259" key="2">
    <source>
        <dbReference type="PROSITE" id="PS50112"/>
    </source>
</evidence>
<organism evidence="6 7">
    <name type="scientific">Candidatus Methylobacter oryzae</name>
    <dbReference type="NCBI Taxonomy" id="2497749"/>
    <lineage>
        <taxon>Bacteria</taxon>
        <taxon>Pseudomonadati</taxon>
        <taxon>Pseudomonadota</taxon>
        <taxon>Gammaproteobacteria</taxon>
        <taxon>Methylococcales</taxon>
        <taxon>Methylococcaceae</taxon>
        <taxon>Methylobacter</taxon>
    </lineage>
</organism>
<dbReference type="Pfam" id="PF00989">
    <property type="entry name" value="PAS"/>
    <property type="match status" value="1"/>
</dbReference>
<dbReference type="CDD" id="cd01948">
    <property type="entry name" value="EAL"/>
    <property type="match status" value="1"/>
</dbReference>
<comment type="caution">
    <text evidence="6">The sequence shown here is derived from an EMBL/GenBank/DDBJ whole genome shotgun (WGS) entry which is preliminary data.</text>
</comment>
<dbReference type="SMART" id="SM00052">
    <property type="entry name" value="EAL"/>
    <property type="match status" value="1"/>
</dbReference>
<dbReference type="SMART" id="SM00086">
    <property type="entry name" value="PAC"/>
    <property type="match status" value="1"/>
</dbReference>
<reference evidence="6 7" key="1">
    <citation type="journal article" date="2019" name="Antonie Van Leeuwenhoek">
        <title>Description of 'Ca. Methylobacter oryzae' KRF1, a novel species from the environmentally important Methylobacter clade 2.</title>
        <authorList>
            <person name="Khatri K."/>
            <person name="Mohite J.A."/>
            <person name="Pandit P.S."/>
            <person name="Bahulikar R."/>
            <person name="Rahalkar M.C."/>
        </authorList>
    </citation>
    <scope>NUCLEOTIDE SEQUENCE [LARGE SCALE GENOMIC DNA]</scope>
    <source>
        <strain evidence="6 7">KRF1</strain>
    </source>
</reference>
<dbReference type="InterPro" id="IPR001610">
    <property type="entry name" value="PAC"/>
</dbReference>
<dbReference type="Gene3D" id="3.30.450.20">
    <property type="entry name" value="PAS domain"/>
    <property type="match status" value="2"/>
</dbReference>
<proteinExistence type="predicted"/>
<dbReference type="SUPFAM" id="SSF55785">
    <property type="entry name" value="PYP-like sensor domain (PAS domain)"/>
    <property type="match status" value="2"/>
</dbReference>
<keyword evidence="1" id="KW-0175">Coiled coil</keyword>
<feature type="domain" description="GGDEF" evidence="5">
    <location>
        <begin position="316"/>
        <end position="449"/>
    </location>
</feature>
<evidence type="ECO:0000313" key="7">
    <source>
        <dbReference type="Proteomes" id="UP000733744"/>
    </source>
</evidence>
<evidence type="ECO:0000259" key="3">
    <source>
        <dbReference type="PROSITE" id="PS50113"/>
    </source>
</evidence>
<dbReference type="CDD" id="cd01949">
    <property type="entry name" value="GGDEF"/>
    <property type="match status" value="1"/>
</dbReference>